<protein>
    <submittedName>
        <fullName evidence="1">110_t:CDS:1</fullName>
    </submittedName>
</protein>
<dbReference type="Proteomes" id="UP000789860">
    <property type="component" value="Unassembled WGS sequence"/>
</dbReference>
<gene>
    <name evidence="1" type="ORF">SCALOS_LOCUS6285</name>
</gene>
<name>A0ACA9MDE3_9GLOM</name>
<organism evidence="1 2">
    <name type="scientific">Scutellospora calospora</name>
    <dbReference type="NCBI Taxonomy" id="85575"/>
    <lineage>
        <taxon>Eukaryota</taxon>
        <taxon>Fungi</taxon>
        <taxon>Fungi incertae sedis</taxon>
        <taxon>Mucoromycota</taxon>
        <taxon>Glomeromycotina</taxon>
        <taxon>Glomeromycetes</taxon>
        <taxon>Diversisporales</taxon>
        <taxon>Gigasporaceae</taxon>
        <taxon>Scutellospora</taxon>
    </lineage>
</organism>
<keyword evidence="2" id="KW-1185">Reference proteome</keyword>
<proteinExistence type="predicted"/>
<feature type="non-terminal residue" evidence="1">
    <location>
        <position position="63"/>
    </location>
</feature>
<accession>A0ACA9MDE3</accession>
<sequence>NVDNKDSDNDLMLLDDKLEPSAAFELDKTLLGNPGEQSNLLSPSIQKRTVAIRNRKRSVSRRQ</sequence>
<evidence type="ECO:0000313" key="1">
    <source>
        <dbReference type="EMBL" id="CAG8583164.1"/>
    </source>
</evidence>
<reference evidence="1" key="1">
    <citation type="submission" date="2021-06" db="EMBL/GenBank/DDBJ databases">
        <authorList>
            <person name="Kallberg Y."/>
            <person name="Tangrot J."/>
            <person name="Rosling A."/>
        </authorList>
    </citation>
    <scope>NUCLEOTIDE SEQUENCE</scope>
    <source>
        <strain evidence="1">AU212A</strain>
    </source>
</reference>
<dbReference type="EMBL" id="CAJVPM010011711">
    <property type="protein sequence ID" value="CAG8583164.1"/>
    <property type="molecule type" value="Genomic_DNA"/>
</dbReference>
<feature type="non-terminal residue" evidence="1">
    <location>
        <position position="1"/>
    </location>
</feature>
<evidence type="ECO:0000313" key="2">
    <source>
        <dbReference type="Proteomes" id="UP000789860"/>
    </source>
</evidence>
<comment type="caution">
    <text evidence="1">The sequence shown here is derived from an EMBL/GenBank/DDBJ whole genome shotgun (WGS) entry which is preliminary data.</text>
</comment>